<name>A0ABT7N532_9BURK</name>
<dbReference type="PROSITE" id="PS51318">
    <property type="entry name" value="TAT"/>
    <property type="match status" value="1"/>
</dbReference>
<dbReference type="CDD" id="cd07012">
    <property type="entry name" value="PBP2_Bug_TTT"/>
    <property type="match status" value="1"/>
</dbReference>
<dbReference type="PANTHER" id="PTHR42928:SF5">
    <property type="entry name" value="BLR1237 PROTEIN"/>
    <property type="match status" value="1"/>
</dbReference>
<dbReference type="Gene3D" id="3.40.190.10">
    <property type="entry name" value="Periplasmic binding protein-like II"/>
    <property type="match status" value="1"/>
</dbReference>
<keyword evidence="2" id="KW-0732">Signal</keyword>
<keyword evidence="4" id="KW-1185">Reference proteome</keyword>
<feature type="chain" id="PRO_5047217256" evidence="2">
    <location>
        <begin position="40"/>
        <end position="342"/>
    </location>
</feature>
<dbReference type="Gene3D" id="3.40.190.150">
    <property type="entry name" value="Bordetella uptake gene, domain 1"/>
    <property type="match status" value="1"/>
</dbReference>
<organism evidence="3 4">
    <name type="scientific">Variovorax dokdonensis</name>
    <dbReference type="NCBI Taxonomy" id="344883"/>
    <lineage>
        <taxon>Bacteria</taxon>
        <taxon>Pseudomonadati</taxon>
        <taxon>Pseudomonadota</taxon>
        <taxon>Betaproteobacteria</taxon>
        <taxon>Burkholderiales</taxon>
        <taxon>Comamonadaceae</taxon>
        <taxon>Variovorax</taxon>
    </lineage>
</organism>
<evidence type="ECO:0000256" key="1">
    <source>
        <dbReference type="ARBA" id="ARBA00006987"/>
    </source>
</evidence>
<gene>
    <name evidence="3" type="ORF">QTH91_01005</name>
</gene>
<dbReference type="Proteomes" id="UP001174908">
    <property type="component" value="Unassembled WGS sequence"/>
</dbReference>
<accession>A0ABT7N532</accession>
<feature type="signal peptide" evidence="2">
    <location>
        <begin position="1"/>
        <end position="39"/>
    </location>
</feature>
<dbReference type="PIRSF" id="PIRSF017082">
    <property type="entry name" value="YflP"/>
    <property type="match status" value="1"/>
</dbReference>
<comment type="caution">
    <text evidence="3">The sequence shown here is derived from an EMBL/GenBank/DDBJ whole genome shotgun (WGS) entry which is preliminary data.</text>
</comment>
<reference evidence="3" key="1">
    <citation type="submission" date="2023-06" db="EMBL/GenBank/DDBJ databases">
        <authorList>
            <person name="Jiang Y."/>
            <person name="Liu Q."/>
        </authorList>
    </citation>
    <scope>NUCLEOTIDE SEQUENCE</scope>
    <source>
        <strain evidence="3">CGMCC 1.12089</strain>
    </source>
</reference>
<evidence type="ECO:0000313" key="4">
    <source>
        <dbReference type="Proteomes" id="UP001174908"/>
    </source>
</evidence>
<evidence type="ECO:0000256" key="2">
    <source>
        <dbReference type="SAM" id="SignalP"/>
    </source>
</evidence>
<dbReference type="InterPro" id="IPR042100">
    <property type="entry name" value="Bug_dom1"/>
</dbReference>
<dbReference type="PANTHER" id="PTHR42928">
    <property type="entry name" value="TRICARBOXYLATE-BINDING PROTEIN"/>
    <property type="match status" value="1"/>
</dbReference>
<dbReference type="InterPro" id="IPR005064">
    <property type="entry name" value="BUG"/>
</dbReference>
<protein>
    <submittedName>
        <fullName evidence="3">Tripartite tricarboxylate transporter substrate binding protein</fullName>
    </submittedName>
</protein>
<sequence length="342" mass="36687">MPARPKHGDSFRAQRRNVLRGGAAIAALAALPMAPRALAQQASGSFPSKVIRIVPFGTAGGPIDVIARVYGEKLQQRWGQAVIVEPKPGASGILASDMVAKAAPDGHTVLFTLPLTHINNAILQSKLPYDPVKDFEPISQLATGGPMLVARADAPYSNVKEFVAYAKKHPGMTYGTWGNGSQAHLMGELLKHQAHLELTHVAYKSESAAHNDMIGGVLDFAWANPSTARAQSQGGRMKALGIAGSRRVSTMPDVPTFAEQGFAGFDLDSWIGVYAPAKTPQPIIEQWTQALRDITRMPEVREKLINYGFEPLGSTPAEFKASYEADYPRVAELIKAAGVTAQ</sequence>
<dbReference type="InterPro" id="IPR006311">
    <property type="entry name" value="TAT_signal"/>
</dbReference>
<dbReference type="SUPFAM" id="SSF53850">
    <property type="entry name" value="Periplasmic binding protein-like II"/>
    <property type="match status" value="1"/>
</dbReference>
<dbReference type="RefSeq" id="WP_286658172.1">
    <property type="nucleotide sequence ID" value="NZ_JASZYV010000001.1"/>
</dbReference>
<comment type="similarity">
    <text evidence="1">Belongs to the UPF0065 (bug) family.</text>
</comment>
<proteinExistence type="inferred from homology"/>
<dbReference type="EMBL" id="JASZYV010000001">
    <property type="protein sequence ID" value="MDM0043048.1"/>
    <property type="molecule type" value="Genomic_DNA"/>
</dbReference>
<evidence type="ECO:0000313" key="3">
    <source>
        <dbReference type="EMBL" id="MDM0043048.1"/>
    </source>
</evidence>
<dbReference type="Pfam" id="PF03401">
    <property type="entry name" value="TctC"/>
    <property type="match status" value="1"/>
</dbReference>